<organism evidence="1">
    <name type="scientific">Palpitomonas bilix</name>
    <dbReference type="NCBI Taxonomy" id="652834"/>
    <lineage>
        <taxon>Eukaryota</taxon>
        <taxon>Eukaryota incertae sedis</taxon>
    </lineage>
</organism>
<proteinExistence type="predicted"/>
<dbReference type="AlphaFoldDB" id="A0A7S3DHC6"/>
<name>A0A7S3DHC6_9EUKA</name>
<gene>
    <name evidence="1" type="ORF">PBIL07802_LOCUS20125</name>
</gene>
<protein>
    <submittedName>
        <fullName evidence="1">Uncharacterized protein</fullName>
    </submittedName>
</protein>
<sequence length="164" mass="18177">MLKNGEELSQSFASISEDGRRWPSSPASGSSGVRVKVLFFDGRPKDFMDSVKKKLDKHLQGPLVRKVLFKRSARQSALWTIARKVVELGEADGIILMTEANSILRPGGEAKALKIHLFYISKSLVLLFSSGRTVGDLFDQYKNEDDILVLFVLRESTFGASGVE</sequence>
<accession>A0A7S3DHC6</accession>
<dbReference type="Gene3D" id="3.10.20.90">
    <property type="entry name" value="Phosphatidylinositol 3-kinase Catalytic Subunit, Chain A, domain 1"/>
    <property type="match status" value="1"/>
</dbReference>
<dbReference type="EMBL" id="HBIB01031034">
    <property type="protein sequence ID" value="CAE0257864.1"/>
    <property type="molecule type" value="Transcribed_RNA"/>
</dbReference>
<reference evidence="1" key="1">
    <citation type="submission" date="2021-01" db="EMBL/GenBank/DDBJ databases">
        <authorList>
            <person name="Corre E."/>
            <person name="Pelletier E."/>
            <person name="Niang G."/>
            <person name="Scheremetjew M."/>
            <person name="Finn R."/>
            <person name="Kale V."/>
            <person name="Holt S."/>
            <person name="Cochrane G."/>
            <person name="Meng A."/>
            <person name="Brown T."/>
            <person name="Cohen L."/>
        </authorList>
    </citation>
    <scope>NUCLEOTIDE SEQUENCE</scope>
    <source>
        <strain evidence="1">NIES-2562</strain>
    </source>
</reference>
<evidence type="ECO:0000313" key="1">
    <source>
        <dbReference type="EMBL" id="CAE0257864.1"/>
    </source>
</evidence>